<dbReference type="Proteomes" id="UP001237105">
    <property type="component" value="Unassembled WGS sequence"/>
</dbReference>
<sequence>MSASDQERDEQRESEQTKVPAGGSGEGGESGPSGDAAPESRGTAAAPRLDEEEQVDGEAESEEPDADAEPRSGLAPRQARRLRIAAASLLMAAAAAVLAVRLASRSSVLVVGVYGLLLILCGIVIELSRRGRTRLGSWVLGTGLIAALLADWRLLP</sequence>
<dbReference type="RefSeq" id="WP_282535965.1">
    <property type="nucleotide sequence ID" value="NZ_JASCIS010000014.1"/>
</dbReference>
<keyword evidence="2" id="KW-0472">Membrane</keyword>
<proteinExistence type="predicted"/>
<feature type="transmembrane region" description="Helical" evidence="2">
    <location>
        <begin position="84"/>
        <end position="103"/>
    </location>
</feature>
<evidence type="ECO:0000313" key="3">
    <source>
        <dbReference type="EMBL" id="MDI3420080.1"/>
    </source>
</evidence>
<reference evidence="3 4" key="1">
    <citation type="submission" date="2023-05" db="EMBL/GenBank/DDBJ databases">
        <title>Draft genome sequence of Streptomyces sp. B-S-A12 isolated from a cave soil in Thailand.</title>
        <authorList>
            <person name="Chamroensaksri N."/>
            <person name="Muangham S."/>
        </authorList>
    </citation>
    <scope>NUCLEOTIDE SEQUENCE [LARGE SCALE GENOMIC DNA]</scope>
    <source>
        <strain evidence="3 4">B-S-A12</strain>
    </source>
</reference>
<name>A0ABT6SXI1_9ACTN</name>
<protein>
    <submittedName>
        <fullName evidence="3">Uncharacterized protein</fullName>
    </submittedName>
</protein>
<keyword evidence="4" id="KW-1185">Reference proteome</keyword>
<accession>A0ABT6SXI1</accession>
<feature type="transmembrane region" description="Helical" evidence="2">
    <location>
        <begin position="135"/>
        <end position="155"/>
    </location>
</feature>
<feature type="transmembrane region" description="Helical" evidence="2">
    <location>
        <begin position="109"/>
        <end position="128"/>
    </location>
</feature>
<organism evidence="3 4">
    <name type="scientific">Streptomyces luteolus</name>
    <dbReference type="NCBI Taxonomy" id="3043615"/>
    <lineage>
        <taxon>Bacteria</taxon>
        <taxon>Bacillati</taxon>
        <taxon>Actinomycetota</taxon>
        <taxon>Actinomycetes</taxon>
        <taxon>Kitasatosporales</taxon>
        <taxon>Streptomycetaceae</taxon>
        <taxon>Streptomyces</taxon>
    </lineage>
</organism>
<keyword evidence="2" id="KW-0812">Transmembrane</keyword>
<comment type="caution">
    <text evidence="3">The sequence shown here is derived from an EMBL/GenBank/DDBJ whole genome shotgun (WGS) entry which is preliminary data.</text>
</comment>
<keyword evidence="2" id="KW-1133">Transmembrane helix</keyword>
<dbReference type="EMBL" id="JASCIS010000014">
    <property type="protein sequence ID" value="MDI3420080.1"/>
    <property type="molecule type" value="Genomic_DNA"/>
</dbReference>
<gene>
    <name evidence="3" type="ORF">QIT00_16180</name>
</gene>
<evidence type="ECO:0000256" key="2">
    <source>
        <dbReference type="SAM" id="Phobius"/>
    </source>
</evidence>
<feature type="region of interest" description="Disordered" evidence="1">
    <location>
        <begin position="1"/>
        <end position="77"/>
    </location>
</feature>
<feature type="compositionally biased region" description="Acidic residues" evidence="1">
    <location>
        <begin position="50"/>
        <end position="67"/>
    </location>
</feature>
<feature type="compositionally biased region" description="Gly residues" evidence="1">
    <location>
        <begin position="22"/>
        <end position="31"/>
    </location>
</feature>
<feature type="compositionally biased region" description="Basic and acidic residues" evidence="1">
    <location>
        <begin position="1"/>
        <end position="16"/>
    </location>
</feature>
<evidence type="ECO:0000256" key="1">
    <source>
        <dbReference type="SAM" id="MobiDB-lite"/>
    </source>
</evidence>
<evidence type="ECO:0000313" key="4">
    <source>
        <dbReference type="Proteomes" id="UP001237105"/>
    </source>
</evidence>